<sequence length="218" mass="23543">MSHTQAQGPAAQTQAILRELANVHQKAQADHKVGQPGLYSRILVIVDGTAPVENEYDSCYMTPIAPPGSGQGYYTLTAPQGTEGAERPADISVDEAKLSQGDSEVAALLDAYEWITTAGFQAATESIRIVLVSNIGPCNACKARLQIFYNDVLTAASDATSKASITVESIYDTGDAFFDTERGNRIATTYGYRNATKTPYDISGQKGSYWQYVLPRPY</sequence>
<comment type="caution">
    <text evidence="1">The sequence shown here is derived from an EMBL/GenBank/DDBJ whole genome shotgun (WGS) entry which is preliminary data.</text>
</comment>
<proteinExistence type="predicted"/>
<accession>A0A8J3WWN0</accession>
<dbReference type="Proteomes" id="UP000634476">
    <property type="component" value="Unassembled WGS sequence"/>
</dbReference>
<keyword evidence="2" id="KW-1185">Reference proteome</keyword>
<gene>
    <name evidence="1" type="ORF">Pta02_70290</name>
</gene>
<dbReference type="EMBL" id="BOOK01000060">
    <property type="protein sequence ID" value="GII05021.1"/>
    <property type="molecule type" value="Genomic_DNA"/>
</dbReference>
<dbReference type="AlphaFoldDB" id="A0A8J3WWN0"/>
<evidence type="ECO:0000313" key="2">
    <source>
        <dbReference type="Proteomes" id="UP000634476"/>
    </source>
</evidence>
<protein>
    <submittedName>
        <fullName evidence="1">Uncharacterized protein</fullName>
    </submittedName>
</protein>
<evidence type="ECO:0000313" key="1">
    <source>
        <dbReference type="EMBL" id="GII05021.1"/>
    </source>
</evidence>
<name>A0A8J3WWN0_9ACTN</name>
<reference evidence="1" key="1">
    <citation type="submission" date="2021-01" db="EMBL/GenBank/DDBJ databases">
        <title>Whole genome shotgun sequence of Planobispora takensis NBRC 109077.</title>
        <authorList>
            <person name="Komaki H."/>
            <person name="Tamura T."/>
        </authorList>
    </citation>
    <scope>NUCLEOTIDE SEQUENCE</scope>
    <source>
        <strain evidence="1">NBRC 109077</strain>
    </source>
</reference>
<organism evidence="1 2">
    <name type="scientific">Planobispora takensis</name>
    <dbReference type="NCBI Taxonomy" id="1367882"/>
    <lineage>
        <taxon>Bacteria</taxon>
        <taxon>Bacillati</taxon>
        <taxon>Actinomycetota</taxon>
        <taxon>Actinomycetes</taxon>
        <taxon>Streptosporangiales</taxon>
        <taxon>Streptosporangiaceae</taxon>
        <taxon>Planobispora</taxon>
    </lineage>
</organism>